<proteinExistence type="predicted"/>
<sequence length="59" mass="6612">LLRLPAAICASPRRSSRSIRQALAGFLVGLGVTLVVMIVHLRKRLRRDNCVRWGYHSNG</sequence>
<feature type="transmembrane region" description="Helical" evidence="1">
    <location>
        <begin position="22"/>
        <end position="41"/>
    </location>
</feature>
<protein>
    <submittedName>
        <fullName evidence="2">Uncharacterized protein</fullName>
    </submittedName>
</protein>
<keyword evidence="3" id="KW-1185">Reference proteome</keyword>
<organism evidence="2 3">
    <name type="scientific">Caerostris extrusa</name>
    <name type="common">Bark spider</name>
    <name type="synonym">Caerostris bankana</name>
    <dbReference type="NCBI Taxonomy" id="172846"/>
    <lineage>
        <taxon>Eukaryota</taxon>
        <taxon>Metazoa</taxon>
        <taxon>Ecdysozoa</taxon>
        <taxon>Arthropoda</taxon>
        <taxon>Chelicerata</taxon>
        <taxon>Arachnida</taxon>
        <taxon>Araneae</taxon>
        <taxon>Araneomorphae</taxon>
        <taxon>Entelegynae</taxon>
        <taxon>Araneoidea</taxon>
        <taxon>Araneidae</taxon>
        <taxon>Caerostris</taxon>
    </lineage>
</organism>
<name>A0AAV4PWI8_CAEEX</name>
<keyword evidence="1" id="KW-1133">Transmembrane helix</keyword>
<reference evidence="2 3" key="1">
    <citation type="submission" date="2021-06" db="EMBL/GenBank/DDBJ databases">
        <title>Caerostris extrusa draft genome.</title>
        <authorList>
            <person name="Kono N."/>
            <person name="Arakawa K."/>
        </authorList>
    </citation>
    <scope>NUCLEOTIDE SEQUENCE [LARGE SCALE GENOMIC DNA]</scope>
</reference>
<comment type="caution">
    <text evidence="2">The sequence shown here is derived from an EMBL/GenBank/DDBJ whole genome shotgun (WGS) entry which is preliminary data.</text>
</comment>
<dbReference type="AlphaFoldDB" id="A0AAV4PWI8"/>
<feature type="non-terminal residue" evidence="2">
    <location>
        <position position="1"/>
    </location>
</feature>
<dbReference type="EMBL" id="BPLR01005262">
    <property type="protein sequence ID" value="GIY01105.1"/>
    <property type="molecule type" value="Genomic_DNA"/>
</dbReference>
<keyword evidence="1" id="KW-0472">Membrane</keyword>
<evidence type="ECO:0000313" key="2">
    <source>
        <dbReference type="EMBL" id="GIY01105.1"/>
    </source>
</evidence>
<keyword evidence="1" id="KW-0812">Transmembrane</keyword>
<dbReference type="Proteomes" id="UP001054945">
    <property type="component" value="Unassembled WGS sequence"/>
</dbReference>
<accession>A0AAV4PWI8</accession>
<gene>
    <name evidence="2" type="ORF">CEXT_195571</name>
</gene>
<evidence type="ECO:0000313" key="3">
    <source>
        <dbReference type="Proteomes" id="UP001054945"/>
    </source>
</evidence>
<evidence type="ECO:0000256" key="1">
    <source>
        <dbReference type="SAM" id="Phobius"/>
    </source>
</evidence>